<sequence length="409" mass="45478">MTTPFNLPSLDSAYNFPVLQQPQQFQVVEAAIVSNTFANPNSFINQQQSVQAELAYLYNNSNCNTNNCSSTQQQQQSPSIQHAFLYNPTAYPSPPLDASFPSPPRMTSNDSGDHHNNTDSTQNFHNGSMITDLTSTPSFNPSDLREQKPTPPSHSISTVTEGYQAAPPYPASQYPHPHPHPPQPQTGMQMDRRTSITLVPIHHPTKIEPGTSEGSESWRISAEATTNTPYPFGHYKPPKSYDDRALDPSFFTDPSMKMPSGPSTAQPPMGYYSTGPPVSYDRNGIPHPVNFSNPMQPTPQDYSMNMMQNQNGNGVRNVPPQYHTANSNRPPPVPAPQTMMTTFSSKTVSSTPKRYKCNICQKRFTRPSSLQTHTYSHTGEKPFKCPVEGCGRHFSVVSNLRRHQKIHSK</sequence>
<dbReference type="PROSITE" id="PS00028">
    <property type="entry name" value="ZINC_FINGER_C2H2_1"/>
    <property type="match status" value="2"/>
</dbReference>
<dbReference type="AlphaFoldDB" id="A0A9N8ZVN2"/>
<gene>
    <name evidence="11" type="ORF">DEBURN_LOCUS5062</name>
</gene>
<organism evidence="11 12">
    <name type="scientific">Diversispora eburnea</name>
    <dbReference type="NCBI Taxonomy" id="1213867"/>
    <lineage>
        <taxon>Eukaryota</taxon>
        <taxon>Fungi</taxon>
        <taxon>Fungi incertae sedis</taxon>
        <taxon>Mucoromycota</taxon>
        <taxon>Glomeromycotina</taxon>
        <taxon>Glomeromycetes</taxon>
        <taxon>Diversisporales</taxon>
        <taxon>Diversisporaceae</taxon>
        <taxon>Diversispora</taxon>
    </lineage>
</organism>
<dbReference type="GO" id="GO:0005634">
    <property type="term" value="C:nucleus"/>
    <property type="evidence" value="ECO:0007669"/>
    <property type="project" value="UniProtKB-SubCell"/>
</dbReference>
<evidence type="ECO:0000256" key="3">
    <source>
        <dbReference type="ARBA" id="ARBA00022737"/>
    </source>
</evidence>
<keyword evidence="3" id="KW-0677">Repeat</keyword>
<dbReference type="InterPro" id="IPR013087">
    <property type="entry name" value="Znf_C2H2_type"/>
</dbReference>
<keyword evidence="12" id="KW-1185">Reference proteome</keyword>
<dbReference type="Gene3D" id="3.30.160.60">
    <property type="entry name" value="Classic Zinc Finger"/>
    <property type="match status" value="2"/>
</dbReference>
<evidence type="ECO:0000259" key="10">
    <source>
        <dbReference type="PROSITE" id="PS50157"/>
    </source>
</evidence>
<dbReference type="InterPro" id="IPR050331">
    <property type="entry name" value="Zinc_finger"/>
</dbReference>
<dbReference type="Proteomes" id="UP000789706">
    <property type="component" value="Unassembled WGS sequence"/>
</dbReference>
<comment type="caution">
    <text evidence="11">The sequence shown here is derived from an EMBL/GenBank/DDBJ whole genome shotgun (WGS) entry which is preliminary data.</text>
</comment>
<dbReference type="FunFam" id="3.30.160.60:FF:000358">
    <property type="entry name" value="zinc finger protein 24"/>
    <property type="match status" value="1"/>
</dbReference>
<feature type="compositionally biased region" description="Low complexity" evidence="9">
    <location>
        <begin position="163"/>
        <end position="175"/>
    </location>
</feature>
<proteinExistence type="predicted"/>
<dbReference type="GO" id="GO:0003677">
    <property type="term" value="F:DNA binding"/>
    <property type="evidence" value="ECO:0007669"/>
    <property type="project" value="UniProtKB-KW"/>
</dbReference>
<evidence type="ECO:0000256" key="4">
    <source>
        <dbReference type="ARBA" id="ARBA00022771"/>
    </source>
</evidence>
<keyword evidence="4 8" id="KW-0863">Zinc-finger</keyword>
<comment type="subcellular location">
    <subcellularLocation>
        <location evidence="1">Nucleus</location>
    </subcellularLocation>
</comment>
<accession>A0A9N8ZVN2</accession>
<keyword evidence="7" id="KW-0539">Nucleus</keyword>
<evidence type="ECO:0000256" key="5">
    <source>
        <dbReference type="ARBA" id="ARBA00022833"/>
    </source>
</evidence>
<evidence type="ECO:0000256" key="8">
    <source>
        <dbReference type="PROSITE-ProRule" id="PRU00042"/>
    </source>
</evidence>
<dbReference type="SMART" id="SM00355">
    <property type="entry name" value="ZnF_C2H2"/>
    <property type="match status" value="2"/>
</dbReference>
<dbReference type="PANTHER" id="PTHR16515:SF49">
    <property type="entry name" value="GASTRULA ZINC FINGER PROTEIN XLCGF49.1-LIKE-RELATED"/>
    <property type="match status" value="1"/>
</dbReference>
<keyword evidence="2" id="KW-0479">Metal-binding</keyword>
<keyword evidence="5" id="KW-0862">Zinc</keyword>
<evidence type="ECO:0000313" key="12">
    <source>
        <dbReference type="Proteomes" id="UP000789706"/>
    </source>
</evidence>
<feature type="domain" description="C2H2-type" evidence="10">
    <location>
        <begin position="355"/>
        <end position="382"/>
    </location>
</feature>
<evidence type="ECO:0000313" key="11">
    <source>
        <dbReference type="EMBL" id="CAG8508736.1"/>
    </source>
</evidence>
<evidence type="ECO:0000256" key="2">
    <source>
        <dbReference type="ARBA" id="ARBA00022723"/>
    </source>
</evidence>
<feature type="compositionally biased region" description="Polar residues" evidence="9">
    <location>
        <begin position="118"/>
        <end position="141"/>
    </location>
</feature>
<name>A0A9N8ZVN2_9GLOM</name>
<reference evidence="11" key="1">
    <citation type="submission" date="2021-06" db="EMBL/GenBank/DDBJ databases">
        <authorList>
            <person name="Kallberg Y."/>
            <person name="Tangrot J."/>
            <person name="Rosling A."/>
        </authorList>
    </citation>
    <scope>NUCLEOTIDE SEQUENCE</scope>
    <source>
        <strain evidence="11">AZ414A</strain>
    </source>
</reference>
<dbReference type="Pfam" id="PF00096">
    <property type="entry name" value="zf-C2H2"/>
    <property type="match status" value="2"/>
</dbReference>
<evidence type="ECO:0000256" key="7">
    <source>
        <dbReference type="ARBA" id="ARBA00023242"/>
    </source>
</evidence>
<keyword evidence="6" id="KW-0238">DNA-binding</keyword>
<dbReference type="InterPro" id="IPR036236">
    <property type="entry name" value="Znf_C2H2_sf"/>
</dbReference>
<evidence type="ECO:0000256" key="6">
    <source>
        <dbReference type="ARBA" id="ARBA00023125"/>
    </source>
</evidence>
<dbReference type="EMBL" id="CAJVPK010000426">
    <property type="protein sequence ID" value="CAG8508736.1"/>
    <property type="molecule type" value="Genomic_DNA"/>
</dbReference>
<dbReference type="PROSITE" id="PS50157">
    <property type="entry name" value="ZINC_FINGER_C2H2_2"/>
    <property type="match status" value="2"/>
</dbReference>
<dbReference type="FunFam" id="3.30.160.60:FF:000045">
    <property type="entry name" value="ZFP69 zinc finger protein B"/>
    <property type="match status" value="1"/>
</dbReference>
<evidence type="ECO:0000256" key="1">
    <source>
        <dbReference type="ARBA" id="ARBA00004123"/>
    </source>
</evidence>
<dbReference type="SUPFAM" id="SSF57667">
    <property type="entry name" value="beta-beta-alpha zinc fingers"/>
    <property type="match status" value="1"/>
</dbReference>
<evidence type="ECO:0000256" key="9">
    <source>
        <dbReference type="SAM" id="MobiDB-lite"/>
    </source>
</evidence>
<protein>
    <submittedName>
        <fullName evidence="11">6032_t:CDS:1</fullName>
    </submittedName>
</protein>
<dbReference type="PANTHER" id="PTHR16515">
    <property type="entry name" value="PR DOMAIN ZINC FINGER PROTEIN"/>
    <property type="match status" value="1"/>
</dbReference>
<feature type="region of interest" description="Disordered" evidence="9">
    <location>
        <begin position="86"/>
        <end position="189"/>
    </location>
</feature>
<dbReference type="GO" id="GO:0010468">
    <property type="term" value="P:regulation of gene expression"/>
    <property type="evidence" value="ECO:0007669"/>
    <property type="project" value="TreeGrafter"/>
</dbReference>
<dbReference type="GO" id="GO:0008270">
    <property type="term" value="F:zinc ion binding"/>
    <property type="evidence" value="ECO:0007669"/>
    <property type="project" value="UniProtKB-KW"/>
</dbReference>
<dbReference type="OrthoDB" id="6077919at2759"/>
<feature type="domain" description="C2H2-type" evidence="10">
    <location>
        <begin position="383"/>
        <end position="409"/>
    </location>
</feature>